<accession>A0A067SYA6</accession>
<evidence type="ECO:0000313" key="5">
    <source>
        <dbReference type="Proteomes" id="UP000027222"/>
    </source>
</evidence>
<sequence>MRYPCQFVLNCIVLCSLASRTLVTASENGQLISAFPHDDVNPSRNSVVSSVNSQTLLGLENTQSVLQAPPFIPASRLRKRVSLPVEKPTQSFWLDTHGANPLAEEGSTGILTQDADVCVIGSGITGVSAAWHLSKILGKEEGLDSGESTSVVILEARQFCSGATGRNGGHLTRNVFSSFLARQAAHDTSEATKSYILEQYTSDALVRFVADRNLEEEVDLVEGGHVTVFRYKDEETEARENWEAAKAAGLDVDVKWIGQDELIEKYGLNRELNYTGVSHVGHNLWPCKLVTHLFKEAQSTAKNVNISLHTKTPVSAITRDFWPLSDDAQVLSATRRRRWKLHTARGSIRCAYVVHATNGYAAHLLPFLAGIEESSEEASSSSGPSNTGGSRPPPGEEHPPQPLPPHPHPRPQPSPLPRGMYGIVPTRGQVGAVRASVGPSELAWRNSWNGGDGGWEYWFPRYQDTNANSTNSTTQKKPLIILGGGRQFSGGKLEAGIADDSNVNPLVSKALRSFLPRFFPDQFVAPADNKKDEPLPTEDPWEMEWTGIMGFTKGGDPFVGPVVPPSSFEEGATHESNYEGQYIAAGYTGHGMPRAYACAEVVAGMISAQISGEPWTKPSWLPEWYLTWATHP</sequence>
<organism evidence="4 5">
    <name type="scientific">Galerina marginata (strain CBS 339.88)</name>
    <dbReference type="NCBI Taxonomy" id="685588"/>
    <lineage>
        <taxon>Eukaryota</taxon>
        <taxon>Fungi</taxon>
        <taxon>Dikarya</taxon>
        <taxon>Basidiomycota</taxon>
        <taxon>Agaricomycotina</taxon>
        <taxon>Agaricomycetes</taxon>
        <taxon>Agaricomycetidae</taxon>
        <taxon>Agaricales</taxon>
        <taxon>Agaricineae</taxon>
        <taxon>Strophariaceae</taxon>
        <taxon>Galerina</taxon>
    </lineage>
</organism>
<keyword evidence="5" id="KW-1185">Reference proteome</keyword>
<dbReference type="PANTHER" id="PTHR13847">
    <property type="entry name" value="SARCOSINE DEHYDROGENASE-RELATED"/>
    <property type="match status" value="1"/>
</dbReference>
<evidence type="ECO:0000313" key="4">
    <source>
        <dbReference type="EMBL" id="KDR71753.1"/>
    </source>
</evidence>
<dbReference type="InterPro" id="IPR036188">
    <property type="entry name" value="FAD/NAD-bd_sf"/>
</dbReference>
<feature type="compositionally biased region" description="Low complexity" evidence="1">
    <location>
        <begin position="377"/>
        <end position="390"/>
    </location>
</feature>
<keyword evidence="2" id="KW-0732">Signal</keyword>
<feature type="compositionally biased region" description="Pro residues" evidence="1">
    <location>
        <begin position="400"/>
        <end position="416"/>
    </location>
</feature>
<dbReference type="PANTHER" id="PTHR13847:SF260">
    <property type="entry name" value="FAD DEPENDENT OXIDOREDUCTASE DOMAIN-CONTAINING PROTEIN"/>
    <property type="match status" value="1"/>
</dbReference>
<evidence type="ECO:0000256" key="2">
    <source>
        <dbReference type="SAM" id="SignalP"/>
    </source>
</evidence>
<dbReference type="STRING" id="685588.A0A067SYA6"/>
<feature type="signal peptide" evidence="2">
    <location>
        <begin position="1"/>
        <end position="25"/>
    </location>
</feature>
<dbReference type="Pfam" id="PF01266">
    <property type="entry name" value="DAO"/>
    <property type="match status" value="1"/>
</dbReference>
<dbReference type="Proteomes" id="UP000027222">
    <property type="component" value="Unassembled WGS sequence"/>
</dbReference>
<feature type="domain" description="FAD dependent oxidoreductase" evidence="3">
    <location>
        <begin position="116"/>
        <end position="365"/>
    </location>
</feature>
<feature type="chain" id="PRO_5001649168" description="FAD dependent oxidoreductase domain-containing protein" evidence="2">
    <location>
        <begin position="26"/>
        <end position="632"/>
    </location>
</feature>
<dbReference type="Gene3D" id="3.30.9.10">
    <property type="entry name" value="D-Amino Acid Oxidase, subunit A, domain 2"/>
    <property type="match status" value="2"/>
</dbReference>
<dbReference type="AlphaFoldDB" id="A0A067SYA6"/>
<dbReference type="EMBL" id="KL142391">
    <property type="protein sequence ID" value="KDR71753.1"/>
    <property type="molecule type" value="Genomic_DNA"/>
</dbReference>
<dbReference type="InterPro" id="IPR006076">
    <property type="entry name" value="FAD-dep_OxRdtase"/>
</dbReference>
<dbReference type="OrthoDB" id="429143at2759"/>
<feature type="region of interest" description="Disordered" evidence="1">
    <location>
        <begin position="375"/>
        <end position="424"/>
    </location>
</feature>
<name>A0A067SYA6_GALM3</name>
<reference evidence="5" key="1">
    <citation type="journal article" date="2014" name="Proc. Natl. Acad. Sci. U.S.A.">
        <title>Extensive sampling of basidiomycete genomes demonstrates inadequacy of the white-rot/brown-rot paradigm for wood decay fungi.</title>
        <authorList>
            <person name="Riley R."/>
            <person name="Salamov A.A."/>
            <person name="Brown D.W."/>
            <person name="Nagy L.G."/>
            <person name="Floudas D."/>
            <person name="Held B.W."/>
            <person name="Levasseur A."/>
            <person name="Lombard V."/>
            <person name="Morin E."/>
            <person name="Otillar R."/>
            <person name="Lindquist E.A."/>
            <person name="Sun H."/>
            <person name="LaButti K.M."/>
            <person name="Schmutz J."/>
            <person name="Jabbour D."/>
            <person name="Luo H."/>
            <person name="Baker S.E."/>
            <person name="Pisabarro A.G."/>
            <person name="Walton J.D."/>
            <person name="Blanchette R.A."/>
            <person name="Henrissat B."/>
            <person name="Martin F."/>
            <person name="Cullen D."/>
            <person name="Hibbett D.S."/>
            <person name="Grigoriev I.V."/>
        </authorList>
    </citation>
    <scope>NUCLEOTIDE SEQUENCE [LARGE SCALE GENOMIC DNA]</scope>
    <source>
        <strain evidence="5">CBS 339.88</strain>
    </source>
</reference>
<evidence type="ECO:0000256" key="1">
    <source>
        <dbReference type="SAM" id="MobiDB-lite"/>
    </source>
</evidence>
<proteinExistence type="predicted"/>
<dbReference type="SUPFAM" id="SSF51905">
    <property type="entry name" value="FAD/NAD(P)-binding domain"/>
    <property type="match status" value="1"/>
</dbReference>
<protein>
    <recommendedName>
        <fullName evidence="3">FAD dependent oxidoreductase domain-containing protein</fullName>
    </recommendedName>
</protein>
<dbReference type="HOGENOM" id="CLU_022730_3_1_1"/>
<gene>
    <name evidence="4" type="ORF">GALMADRAFT_253501</name>
</gene>
<evidence type="ECO:0000259" key="3">
    <source>
        <dbReference type="Pfam" id="PF01266"/>
    </source>
</evidence>
<dbReference type="Gene3D" id="3.50.50.60">
    <property type="entry name" value="FAD/NAD(P)-binding domain"/>
    <property type="match status" value="2"/>
</dbReference>
<dbReference type="GO" id="GO:0005737">
    <property type="term" value="C:cytoplasm"/>
    <property type="evidence" value="ECO:0007669"/>
    <property type="project" value="TreeGrafter"/>
</dbReference>